<evidence type="ECO:0000256" key="3">
    <source>
        <dbReference type="ARBA" id="ARBA00022475"/>
    </source>
</evidence>
<organism evidence="11 12">
    <name type="scientific">Lingula anatina</name>
    <name type="common">Brachiopod</name>
    <name type="synonym">Lingula unguis</name>
    <dbReference type="NCBI Taxonomy" id="7574"/>
    <lineage>
        <taxon>Eukaryota</taxon>
        <taxon>Metazoa</taxon>
        <taxon>Spiralia</taxon>
        <taxon>Lophotrochozoa</taxon>
        <taxon>Brachiopoda</taxon>
        <taxon>Linguliformea</taxon>
        <taxon>Lingulata</taxon>
        <taxon>Lingulida</taxon>
        <taxon>Linguloidea</taxon>
        <taxon>Lingulidae</taxon>
        <taxon>Lingula</taxon>
    </lineage>
</organism>
<keyword evidence="4" id="KW-0488">Methylation</keyword>
<dbReference type="Pfam" id="PF00631">
    <property type="entry name" value="G-gamma"/>
    <property type="match status" value="1"/>
</dbReference>
<dbReference type="SUPFAM" id="SSF48670">
    <property type="entry name" value="Transducin (heterotrimeric G protein), gamma chain"/>
    <property type="match status" value="1"/>
</dbReference>
<accession>A0A1S3J4Q9</accession>
<feature type="region of interest" description="Disordered" evidence="9">
    <location>
        <begin position="1"/>
        <end position="22"/>
    </location>
</feature>
<comment type="similarity">
    <text evidence="2">Belongs to the G protein gamma family.</text>
</comment>
<dbReference type="STRING" id="7574.A0A1S3J4Q9"/>
<keyword evidence="6" id="KW-0807">Transducer</keyword>
<evidence type="ECO:0000256" key="1">
    <source>
        <dbReference type="ARBA" id="ARBA00004342"/>
    </source>
</evidence>
<dbReference type="OrthoDB" id="6264244at2759"/>
<dbReference type="CDD" id="cd00068">
    <property type="entry name" value="GGL"/>
    <property type="match status" value="1"/>
</dbReference>
<evidence type="ECO:0000256" key="8">
    <source>
        <dbReference type="ARBA" id="ARBA00023289"/>
    </source>
</evidence>
<evidence type="ECO:0000313" key="12">
    <source>
        <dbReference type="RefSeq" id="XP_013405251.1"/>
    </source>
</evidence>
<dbReference type="GO" id="GO:0005834">
    <property type="term" value="C:heterotrimeric G-protein complex"/>
    <property type="evidence" value="ECO:0007669"/>
    <property type="project" value="InterPro"/>
</dbReference>
<protein>
    <submittedName>
        <fullName evidence="12">Guanine nucleotide-binding protein subunit gamma-1-like</fullName>
    </submittedName>
</protein>
<feature type="domain" description="G protein gamma" evidence="10">
    <location>
        <begin position="19"/>
        <end position="87"/>
    </location>
</feature>
<sequence length="87" mass="9936">MSRRGQHLAADPHYQMSRSQEKLEQQQAIVQQLRLEASLGRLPVSRCIEELKAHCLQHQTRDILITGFADQKENPFAKGKNKACVIL</sequence>
<dbReference type="InterPro" id="IPR036284">
    <property type="entry name" value="GGL_sf"/>
</dbReference>
<keyword evidence="5" id="KW-0472">Membrane</keyword>
<dbReference type="RefSeq" id="XP_013405251.1">
    <property type="nucleotide sequence ID" value="XM_013549797.1"/>
</dbReference>
<dbReference type="AlphaFoldDB" id="A0A1S3J4Q9"/>
<reference evidence="12" key="1">
    <citation type="submission" date="2025-08" db="UniProtKB">
        <authorList>
            <consortium name="RefSeq"/>
        </authorList>
    </citation>
    <scope>IDENTIFICATION</scope>
    <source>
        <tissue evidence="12">Gonads</tissue>
    </source>
</reference>
<dbReference type="KEGG" id="lak:106170071"/>
<dbReference type="PROSITE" id="PS50058">
    <property type="entry name" value="G_PROTEIN_GAMMA"/>
    <property type="match status" value="1"/>
</dbReference>
<evidence type="ECO:0000256" key="9">
    <source>
        <dbReference type="SAM" id="MobiDB-lite"/>
    </source>
</evidence>
<comment type="subcellular location">
    <subcellularLocation>
        <location evidence="1">Cell membrane</location>
        <topology evidence="1">Lipid-anchor</topology>
        <orientation evidence="1">Cytoplasmic side</orientation>
    </subcellularLocation>
</comment>
<dbReference type="GeneID" id="106170071"/>
<evidence type="ECO:0000313" key="11">
    <source>
        <dbReference type="Proteomes" id="UP000085678"/>
    </source>
</evidence>
<dbReference type="OMA" id="KYCETHT"/>
<dbReference type="GO" id="GO:0007186">
    <property type="term" value="P:G protein-coupled receptor signaling pathway"/>
    <property type="evidence" value="ECO:0007669"/>
    <property type="project" value="InterPro"/>
</dbReference>
<dbReference type="InParanoid" id="A0A1S3J4Q9"/>
<evidence type="ECO:0000256" key="4">
    <source>
        <dbReference type="ARBA" id="ARBA00022481"/>
    </source>
</evidence>
<dbReference type="InterPro" id="IPR015898">
    <property type="entry name" value="G-protein_gamma-like_dom"/>
</dbReference>
<dbReference type="InterPro" id="IPR001770">
    <property type="entry name" value="G-protein_gamma"/>
</dbReference>
<keyword evidence="3" id="KW-1003">Cell membrane</keyword>
<evidence type="ECO:0000256" key="2">
    <source>
        <dbReference type="ARBA" id="ARBA00007431"/>
    </source>
</evidence>
<dbReference type="FunFam" id="4.10.260.10:FF:000001">
    <property type="entry name" value="Guanine nucleotide-binding protein subunit gamma"/>
    <property type="match status" value="1"/>
</dbReference>
<dbReference type="SMART" id="SM00224">
    <property type="entry name" value="GGL"/>
    <property type="match status" value="1"/>
</dbReference>
<evidence type="ECO:0000256" key="7">
    <source>
        <dbReference type="ARBA" id="ARBA00023288"/>
    </source>
</evidence>
<evidence type="ECO:0000259" key="10">
    <source>
        <dbReference type="PROSITE" id="PS50058"/>
    </source>
</evidence>
<dbReference type="SMART" id="SM01224">
    <property type="entry name" value="G_gamma"/>
    <property type="match status" value="1"/>
</dbReference>
<name>A0A1S3J4Q9_LINAN</name>
<keyword evidence="7" id="KW-0449">Lipoprotein</keyword>
<gene>
    <name evidence="12" type="primary">LOC106170071</name>
</gene>
<evidence type="ECO:0000256" key="6">
    <source>
        <dbReference type="ARBA" id="ARBA00023224"/>
    </source>
</evidence>
<dbReference type="Gene3D" id="4.10.260.10">
    <property type="entry name" value="Transducin (heterotrimeric G protein), gamma chain"/>
    <property type="match status" value="1"/>
</dbReference>
<evidence type="ECO:0000256" key="5">
    <source>
        <dbReference type="ARBA" id="ARBA00023136"/>
    </source>
</evidence>
<proteinExistence type="inferred from homology"/>
<dbReference type="Proteomes" id="UP000085678">
    <property type="component" value="Unplaced"/>
</dbReference>
<keyword evidence="8" id="KW-0636">Prenylation</keyword>
<dbReference type="GO" id="GO:0031681">
    <property type="term" value="F:G-protein beta-subunit binding"/>
    <property type="evidence" value="ECO:0007669"/>
    <property type="project" value="InterPro"/>
</dbReference>
<dbReference type="PANTHER" id="PTHR13809">
    <property type="entry name" value="GUANINE NUCLEOTIDE-BINDING PROTEIN GAMMA SUBUNIT"/>
    <property type="match status" value="1"/>
</dbReference>
<keyword evidence="11" id="KW-1185">Reference proteome</keyword>